<proteinExistence type="predicted"/>
<dbReference type="PANTHER" id="PTHR44586">
    <property type="entry name" value="F-BOX DOMAIN CONTAINING PROTEIN, EXPRESSED"/>
    <property type="match status" value="1"/>
</dbReference>
<dbReference type="SMART" id="SM00256">
    <property type="entry name" value="FBOX"/>
    <property type="match status" value="1"/>
</dbReference>
<protein>
    <submittedName>
        <fullName evidence="3">F-box protein At5g55150</fullName>
    </submittedName>
</protein>
<organism evidence="2 3">
    <name type="scientific">Elaeis guineensis var. tenera</name>
    <name type="common">Oil palm</name>
    <dbReference type="NCBI Taxonomy" id="51953"/>
    <lineage>
        <taxon>Eukaryota</taxon>
        <taxon>Viridiplantae</taxon>
        <taxon>Streptophyta</taxon>
        <taxon>Embryophyta</taxon>
        <taxon>Tracheophyta</taxon>
        <taxon>Spermatophyta</taxon>
        <taxon>Magnoliopsida</taxon>
        <taxon>Liliopsida</taxon>
        <taxon>Arecaceae</taxon>
        <taxon>Arecoideae</taxon>
        <taxon>Cocoseae</taxon>
        <taxon>Elaeidinae</taxon>
        <taxon>Elaeis</taxon>
    </lineage>
</organism>
<evidence type="ECO:0000313" key="3">
    <source>
        <dbReference type="RefSeq" id="XP_010936405.1"/>
    </source>
</evidence>
<keyword evidence="2" id="KW-1185">Reference proteome</keyword>
<evidence type="ECO:0000259" key="1">
    <source>
        <dbReference type="PROSITE" id="PS50181"/>
    </source>
</evidence>
<dbReference type="InterPro" id="IPR005174">
    <property type="entry name" value="KIB1-4_b-propeller"/>
</dbReference>
<gene>
    <name evidence="3" type="primary">LOC105056040</name>
</gene>
<dbReference type="Pfam" id="PF03478">
    <property type="entry name" value="Beta-prop_KIB1-4"/>
    <property type="match status" value="1"/>
</dbReference>
<reference evidence="3" key="1">
    <citation type="submission" date="2025-08" db="UniProtKB">
        <authorList>
            <consortium name="RefSeq"/>
        </authorList>
    </citation>
    <scope>IDENTIFICATION</scope>
</reference>
<sequence length="400" mass="45044">MDWSELPHDLLGSILERLPVADHHRCGLVCSSWRSATKSNLFAPAAQSPWLMLPFNPRATSPSAKSSAQFYSLSERKVYRIPLPDPPVSDRLCIGSSHGWLIAADETSELHLLNPITRAQLPLPSITTFPFVEALRDRKGHITSYNLYLGGDDDDFAPESFAPDQLRYFFYEKAVVSSDHTVMLIHNPLFKLAFARPGDEEWTMVDTPSSYWVDAIFSSSGQCCTLESTGRVEAWDLHGPLPTSAIVAPSLGYSDCSKYLVELPAGQLLQVRRWRDPLRLGCSWEPRPLYVEHTTTRVEVFELRLGRNGWAWVREQKEGLTGFALFLGKNGSLCVSTRECPELKGNCVYLTDDGTWSFERCHNVVPDVGMFDLSDGRLKPCGGYDFQWIWPPPIWVTPTM</sequence>
<dbReference type="PANTHER" id="PTHR44586:SF25">
    <property type="entry name" value="(WILD MALAYSIAN BANANA) HYPOTHETICAL PROTEIN"/>
    <property type="match status" value="1"/>
</dbReference>
<dbReference type="InParanoid" id="A0A6I9SB00"/>
<dbReference type="GeneID" id="105056040"/>
<accession>A0A6I9SB00</accession>
<dbReference type="RefSeq" id="XP_010936405.1">
    <property type="nucleotide sequence ID" value="XM_010938103.3"/>
</dbReference>
<dbReference type="SUPFAM" id="SSF81383">
    <property type="entry name" value="F-box domain"/>
    <property type="match status" value="1"/>
</dbReference>
<dbReference type="KEGG" id="egu:105056040"/>
<feature type="domain" description="F-box" evidence="1">
    <location>
        <begin position="1"/>
        <end position="53"/>
    </location>
</feature>
<name>A0A6I9SB00_ELAGV</name>
<dbReference type="FunCoup" id="A0A6I9SB00">
    <property type="interactions" value="12"/>
</dbReference>
<dbReference type="OrthoDB" id="1937564at2759"/>
<dbReference type="AlphaFoldDB" id="A0A6I9SB00"/>
<dbReference type="Pfam" id="PF00646">
    <property type="entry name" value="F-box"/>
    <property type="match status" value="1"/>
</dbReference>
<dbReference type="PROSITE" id="PS50181">
    <property type="entry name" value="FBOX"/>
    <property type="match status" value="1"/>
</dbReference>
<dbReference type="Gene3D" id="1.20.1280.50">
    <property type="match status" value="1"/>
</dbReference>
<dbReference type="InterPro" id="IPR036047">
    <property type="entry name" value="F-box-like_dom_sf"/>
</dbReference>
<dbReference type="InterPro" id="IPR001810">
    <property type="entry name" value="F-box_dom"/>
</dbReference>
<evidence type="ECO:0000313" key="2">
    <source>
        <dbReference type="Proteomes" id="UP000504607"/>
    </source>
</evidence>
<dbReference type="Proteomes" id="UP000504607">
    <property type="component" value="Chromosome 1"/>
</dbReference>